<proteinExistence type="predicted"/>
<dbReference type="AlphaFoldDB" id="A0A2M4D547"/>
<reference evidence="3" key="1">
    <citation type="submission" date="2018-01" db="EMBL/GenBank/DDBJ databases">
        <title>An insight into the sialome of Amazonian anophelines.</title>
        <authorList>
            <person name="Ribeiro J.M."/>
            <person name="Scarpassa V."/>
            <person name="Calvo E."/>
        </authorList>
    </citation>
    <scope>NUCLEOTIDE SEQUENCE</scope>
</reference>
<keyword evidence="2" id="KW-0732">Signal</keyword>
<protein>
    <submittedName>
        <fullName evidence="3">Putative secreted protein</fullName>
    </submittedName>
</protein>
<dbReference type="EMBL" id="GGFL01008488">
    <property type="protein sequence ID" value="MBW72666.1"/>
    <property type="molecule type" value="Transcribed_RNA"/>
</dbReference>
<feature type="signal peptide" evidence="2">
    <location>
        <begin position="1"/>
        <end position="24"/>
    </location>
</feature>
<evidence type="ECO:0000313" key="3">
    <source>
        <dbReference type="EMBL" id="MBW72666.1"/>
    </source>
</evidence>
<sequence length="214" mass="22278">MSNGRKVVCLVWALLSSYWNTVDSDLKPAVVLCSDGSSPVPDVSASVVVTVPCARASATPNDSPCCRRGEVDGTSVPAAVTPWTRLSADTGNGDGNDSVTICNVGTDSPVADNDDDDDDDEDEASGVCADEAGIDTTDDGDDSGGDIVEDWILLFEMICLESGTSSVVSGGCSVSIVCSWTSIIAISRNTMVASATLLHWCIKQRNDFIPVSFA</sequence>
<name>A0A2M4D547_ANODA</name>
<feature type="chain" id="PRO_5014831172" evidence="2">
    <location>
        <begin position="25"/>
        <end position="214"/>
    </location>
</feature>
<accession>A0A2M4D547</accession>
<evidence type="ECO:0000256" key="1">
    <source>
        <dbReference type="SAM" id="MobiDB-lite"/>
    </source>
</evidence>
<feature type="compositionally biased region" description="Acidic residues" evidence="1">
    <location>
        <begin position="132"/>
        <end position="143"/>
    </location>
</feature>
<feature type="region of interest" description="Disordered" evidence="1">
    <location>
        <begin position="85"/>
        <end position="143"/>
    </location>
</feature>
<feature type="compositionally biased region" description="Polar residues" evidence="1">
    <location>
        <begin position="87"/>
        <end position="106"/>
    </location>
</feature>
<organism evidence="3">
    <name type="scientific">Anopheles darlingi</name>
    <name type="common">Mosquito</name>
    <dbReference type="NCBI Taxonomy" id="43151"/>
    <lineage>
        <taxon>Eukaryota</taxon>
        <taxon>Metazoa</taxon>
        <taxon>Ecdysozoa</taxon>
        <taxon>Arthropoda</taxon>
        <taxon>Hexapoda</taxon>
        <taxon>Insecta</taxon>
        <taxon>Pterygota</taxon>
        <taxon>Neoptera</taxon>
        <taxon>Endopterygota</taxon>
        <taxon>Diptera</taxon>
        <taxon>Nematocera</taxon>
        <taxon>Culicoidea</taxon>
        <taxon>Culicidae</taxon>
        <taxon>Anophelinae</taxon>
        <taxon>Anopheles</taxon>
    </lineage>
</organism>
<evidence type="ECO:0000256" key="2">
    <source>
        <dbReference type="SAM" id="SignalP"/>
    </source>
</evidence>
<feature type="compositionally biased region" description="Acidic residues" evidence="1">
    <location>
        <begin position="112"/>
        <end position="124"/>
    </location>
</feature>